<dbReference type="RefSeq" id="WP_003677507.1">
    <property type="nucleotide sequence ID" value="NZ_AZCN01000014.1"/>
</dbReference>
<proteinExistence type="predicted"/>
<dbReference type="Pfam" id="PF08866">
    <property type="entry name" value="DUF1831"/>
    <property type="match status" value="1"/>
</dbReference>
<dbReference type="PATRIC" id="fig|913848.6.peg.452"/>
<dbReference type="eggNOG" id="ENOG5032U9W">
    <property type="taxonomic scope" value="Bacteria"/>
</dbReference>
<evidence type="ECO:0008006" key="3">
    <source>
        <dbReference type="Google" id="ProtNLM"/>
    </source>
</evidence>
<protein>
    <recommendedName>
        <fullName evidence="3">Cysteine desulfurase</fullName>
    </recommendedName>
</protein>
<dbReference type="Gene3D" id="3.30.1820.10">
    <property type="entry name" value="Lp2179-like"/>
    <property type="match status" value="1"/>
</dbReference>
<dbReference type="EMBL" id="AZCN01000014">
    <property type="protein sequence ID" value="KRK18490.1"/>
    <property type="molecule type" value="Genomic_DNA"/>
</dbReference>
<dbReference type="InterPro" id="IPR014965">
    <property type="entry name" value="Amino_acid_metab_prot_put"/>
</dbReference>
<organism evidence="1 2">
    <name type="scientific">Loigolactobacillus coryniformis subsp. coryniformis KCTC 3167 = DSM 20001</name>
    <dbReference type="NCBI Taxonomy" id="913848"/>
    <lineage>
        <taxon>Bacteria</taxon>
        <taxon>Bacillati</taxon>
        <taxon>Bacillota</taxon>
        <taxon>Bacilli</taxon>
        <taxon>Lactobacillales</taxon>
        <taxon>Lactobacillaceae</taxon>
        <taxon>Loigolactobacillus</taxon>
    </lineage>
</organism>
<name>A0A0R1FGX8_9LACO</name>
<reference evidence="1 2" key="1">
    <citation type="journal article" date="2015" name="Genome Announc.">
        <title>Expanding the biotechnology potential of lactobacilli through comparative genomics of 213 strains and associated genera.</title>
        <authorList>
            <person name="Sun Z."/>
            <person name="Harris H.M."/>
            <person name="McCann A."/>
            <person name="Guo C."/>
            <person name="Argimon S."/>
            <person name="Zhang W."/>
            <person name="Yang X."/>
            <person name="Jeffery I.B."/>
            <person name="Cooney J.C."/>
            <person name="Kagawa T.F."/>
            <person name="Liu W."/>
            <person name="Song Y."/>
            <person name="Salvetti E."/>
            <person name="Wrobel A."/>
            <person name="Rasinkangas P."/>
            <person name="Parkhill J."/>
            <person name="Rea M.C."/>
            <person name="O'Sullivan O."/>
            <person name="Ritari J."/>
            <person name="Douillard F.P."/>
            <person name="Paul Ross R."/>
            <person name="Yang R."/>
            <person name="Briner A.E."/>
            <person name="Felis G.E."/>
            <person name="de Vos W.M."/>
            <person name="Barrangou R."/>
            <person name="Klaenhammer T.R."/>
            <person name="Caufield P.W."/>
            <person name="Cui Y."/>
            <person name="Zhang H."/>
            <person name="O'Toole P.W."/>
        </authorList>
    </citation>
    <scope>NUCLEOTIDE SEQUENCE [LARGE SCALE GENOMIC DNA]</scope>
    <source>
        <strain evidence="1 2">DSM 20001</strain>
    </source>
</reference>
<dbReference type="Proteomes" id="UP000051181">
    <property type="component" value="Unassembled WGS sequence"/>
</dbReference>
<accession>A0A0R1FGX8</accession>
<gene>
    <name evidence="1" type="ORF">FD22_GL000442</name>
</gene>
<comment type="caution">
    <text evidence="1">The sequence shown here is derived from an EMBL/GenBank/DDBJ whole genome shotgun (WGS) entry which is preliminary data.</text>
</comment>
<sequence>MAFAATAAVKGSTTTYALSPNVKKYTLKDVGFVETRGGNFQLERPLDPNSPYNQAFKLKITVAKDLKNLKMSITTANGLQAVDIFKQPAKTEEITQFNFLVDNLIDREILIKK</sequence>
<dbReference type="GeneID" id="65916879"/>
<dbReference type="AlphaFoldDB" id="A0A0R1FGX8"/>
<evidence type="ECO:0000313" key="1">
    <source>
        <dbReference type="EMBL" id="KRK18490.1"/>
    </source>
</evidence>
<dbReference type="SUPFAM" id="SSF160800">
    <property type="entry name" value="Lp2179-like"/>
    <property type="match status" value="1"/>
</dbReference>
<dbReference type="InterPro" id="IPR035942">
    <property type="entry name" value="Lp2179-like_sf"/>
</dbReference>
<evidence type="ECO:0000313" key="2">
    <source>
        <dbReference type="Proteomes" id="UP000051181"/>
    </source>
</evidence>